<evidence type="ECO:0000259" key="1">
    <source>
        <dbReference type="SMART" id="SM00244"/>
    </source>
</evidence>
<sequence>MVFLLLPLIIIALVILLSGFRIIPQNYEGLIETLGKYTKTVKAGLVWIVPLIQNSRKVSLALQPLEISKYSIITKDNAEITTSLTLNYLVTDSYRYFYNNTDSVESMVQLIRGHLRDIIGRMELNEALGSTSQINTQLADAIGDLTDIYGIKVVRVNVDELLPSPEIQRAMDKQLTADREKTAAIAKAEGEARNIELTTKAKNDALVATAKAKAEAIKTEADAEAYRIERLQQSLNNAGEGYFKNESLDAFNNLASGPNNLIIMDKSEMTELGKVPAAKKIWDKLDQEEQATPETEE</sequence>
<organism evidence="2 3">
    <name type="scientific">Lactobacillus pasteurii DSM 23907 = CRBIP 24.76</name>
    <dbReference type="NCBI Taxonomy" id="1423790"/>
    <lineage>
        <taxon>Bacteria</taxon>
        <taxon>Bacillati</taxon>
        <taxon>Bacillota</taxon>
        <taxon>Bacilli</taxon>
        <taxon>Lactobacillales</taxon>
        <taxon>Lactobacillaceae</taxon>
        <taxon>Lactobacillus</taxon>
    </lineage>
</organism>
<dbReference type="PANTHER" id="PTHR43327:SF10">
    <property type="entry name" value="STOMATIN-LIKE PROTEIN 2, MITOCHONDRIAL"/>
    <property type="match status" value="1"/>
</dbReference>
<dbReference type="PANTHER" id="PTHR43327">
    <property type="entry name" value="STOMATIN-LIKE PROTEIN 2, MITOCHONDRIAL"/>
    <property type="match status" value="1"/>
</dbReference>
<proteinExistence type="predicted"/>
<dbReference type="InterPro" id="IPR001107">
    <property type="entry name" value="Band_7"/>
</dbReference>
<dbReference type="EMBL" id="CAKD01000023">
    <property type="protein sequence ID" value="CCI85640.1"/>
    <property type="molecule type" value="Genomic_DNA"/>
</dbReference>
<evidence type="ECO:0000313" key="3">
    <source>
        <dbReference type="Proteomes" id="UP000009311"/>
    </source>
</evidence>
<dbReference type="InterPro" id="IPR001972">
    <property type="entry name" value="Stomatin_HflK_fam"/>
</dbReference>
<dbReference type="InterPro" id="IPR050710">
    <property type="entry name" value="Band7/mec-2_domain"/>
</dbReference>
<name>I7JYL0_9LACO</name>
<dbReference type="STRING" id="1423790.BN53_06025"/>
<dbReference type="eggNOG" id="COG0330">
    <property type="taxonomic scope" value="Bacteria"/>
</dbReference>
<dbReference type="Pfam" id="PF01145">
    <property type="entry name" value="Band_7"/>
    <property type="match status" value="1"/>
</dbReference>
<reference evidence="2 3" key="1">
    <citation type="submission" date="2012-06" db="EMBL/GenBank/DDBJ databases">
        <title>Draft Genome Sequence of Lactobacillus pasteurii CRBIP 24.76T.</title>
        <authorList>
            <person name="Cousin S."/>
            <person name="Bouchier C."/>
            <person name="Loux V."/>
            <person name="Ma L."/>
            <person name="Creno S."/>
            <person name="Bizet C."/>
            <person name="Clermont D."/>
        </authorList>
    </citation>
    <scope>NUCLEOTIDE SEQUENCE [LARGE SCALE GENOMIC DNA]</scope>
    <source>
        <strain evidence="3">CRBIP 24.76T</strain>
    </source>
</reference>
<dbReference type="RefSeq" id="WP_009560192.1">
    <property type="nucleotide sequence ID" value="NZ_AYZN01000001.1"/>
</dbReference>
<dbReference type="AlphaFoldDB" id="I7JYL0"/>
<evidence type="ECO:0000313" key="2">
    <source>
        <dbReference type="EMBL" id="CCI85640.1"/>
    </source>
</evidence>
<feature type="domain" description="Band 7" evidence="1">
    <location>
        <begin position="18"/>
        <end position="175"/>
    </location>
</feature>
<gene>
    <name evidence="2" type="ORF">BN53_06025</name>
</gene>
<dbReference type="CDD" id="cd08829">
    <property type="entry name" value="SPFH_paraslipin"/>
    <property type="match status" value="1"/>
</dbReference>
<accession>I7JYL0</accession>
<protein>
    <submittedName>
        <fullName evidence="2">Putative membrane protein</fullName>
    </submittedName>
</protein>
<dbReference type="SMART" id="SM00244">
    <property type="entry name" value="PHB"/>
    <property type="match status" value="1"/>
</dbReference>
<keyword evidence="3" id="KW-1185">Reference proteome</keyword>
<dbReference type="InterPro" id="IPR036013">
    <property type="entry name" value="Band_7/SPFH_dom_sf"/>
</dbReference>
<dbReference type="PATRIC" id="fig|1423790.3.peg.195"/>
<dbReference type="GO" id="GO:0016020">
    <property type="term" value="C:membrane"/>
    <property type="evidence" value="ECO:0007669"/>
    <property type="project" value="InterPro"/>
</dbReference>
<dbReference type="SUPFAM" id="SSF117892">
    <property type="entry name" value="Band 7/SPFH domain"/>
    <property type="match status" value="1"/>
</dbReference>
<dbReference type="Gene3D" id="3.30.479.30">
    <property type="entry name" value="Band 7 domain"/>
    <property type="match status" value="1"/>
</dbReference>
<dbReference type="PRINTS" id="PR00721">
    <property type="entry name" value="STOMATIN"/>
</dbReference>
<dbReference type="Proteomes" id="UP000009311">
    <property type="component" value="Unassembled WGS sequence"/>
</dbReference>
<comment type="caution">
    <text evidence="2">The sequence shown here is derived from an EMBL/GenBank/DDBJ whole genome shotgun (WGS) entry which is preliminary data.</text>
</comment>